<dbReference type="Proteomes" id="UP000789366">
    <property type="component" value="Unassembled WGS sequence"/>
</dbReference>
<keyword evidence="2" id="KW-1185">Reference proteome</keyword>
<evidence type="ECO:0000313" key="1">
    <source>
        <dbReference type="EMBL" id="CAG8591132.1"/>
    </source>
</evidence>
<gene>
    <name evidence="1" type="ORF">SPELUC_LOCUS6750</name>
</gene>
<evidence type="ECO:0000313" key="2">
    <source>
        <dbReference type="Proteomes" id="UP000789366"/>
    </source>
</evidence>
<protein>
    <submittedName>
        <fullName evidence="1">11072_t:CDS:1</fullName>
    </submittedName>
</protein>
<name>A0ACA9MIH1_9GLOM</name>
<comment type="caution">
    <text evidence="1">The sequence shown here is derived from an EMBL/GenBank/DDBJ whole genome shotgun (WGS) entry which is preliminary data.</text>
</comment>
<accession>A0ACA9MIH1</accession>
<proteinExistence type="predicted"/>
<reference evidence="1" key="1">
    <citation type="submission" date="2021-06" db="EMBL/GenBank/DDBJ databases">
        <authorList>
            <person name="Kallberg Y."/>
            <person name="Tangrot J."/>
            <person name="Rosling A."/>
        </authorList>
    </citation>
    <scope>NUCLEOTIDE SEQUENCE</scope>
    <source>
        <strain evidence="1">28 12/20/2015</strain>
    </source>
</reference>
<sequence>MTNSLDLLTVNTIRTLAADVVRKANSGHPGAPMGCAPMAHIVFSRFITANPANPKWPNRDRFVLSNGHGCALQYILLHILGYDLTMDDLKQFRQTDSKTPGHPESHMTPGIEVSTGPLGQGFSNSVGLAMAQAHFAATFNKPGYNLFTNYTYVINGDGCLQEGVASEAASLAGHLQLGNLIVLYDDNYVTIDGHTNVSFTEDVLKRFEAYGWHTQYVADGDNDLDGIATAIEQAKKVTDKPSIIKIKTIIGIGSKHQGTEKVHGSPLAPDDIVEIKKKYGFDPEKFFHVPNEVYDYCKHFRERGAKAEAEWNQLLEKYCIEYPELGSEIKRRFSCKLPDNWTDHLPSYTPSDPPVATRKSSEIVLNKIADVLPELIGGSADLTGSNLTRWKTATEFQADSTGLGTYSGRYVRYGVREHAMAAAMNGLTAYGGIIPFGGTFLNFISYALGAVRLSALSCFRVIYVMTHDSIGLGEDGPTHQPIETAAGLRALPNLLFLRPADGNEVSGAYMAAILNTERPSVIALSRHNVPNLEGSSVEKTLKGGYVLKEADGAQIILTGTGTEVSIAVDAAKLLEKDGIKARVVSLPCFELFDEQSLEYKLSVFPDGIPVLSIEALSTFGWSRYAHVNLGMRSFGSSGPYKELYKKFGLTPENTADKSKEVIEFYKIHPVPSLVCKPF</sequence>
<dbReference type="EMBL" id="CAJVPW010008210">
    <property type="protein sequence ID" value="CAG8591132.1"/>
    <property type="molecule type" value="Genomic_DNA"/>
</dbReference>
<organism evidence="1 2">
    <name type="scientific">Cetraspora pellucida</name>
    <dbReference type="NCBI Taxonomy" id="1433469"/>
    <lineage>
        <taxon>Eukaryota</taxon>
        <taxon>Fungi</taxon>
        <taxon>Fungi incertae sedis</taxon>
        <taxon>Mucoromycota</taxon>
        <taxon>Glomeromycotina</taxon>
        <taxon>Glomeromycetes</taxon>
        <taxon>Diversisporales</taxon>
        <taxon>Gigasporaceae</taxon>
        <taxon>Cetraspora</taxon>
    </lineage>
</organism>